<evidence type="ECO:0000313" key="12">
    <source>
        <dbReference type="EMBL" id="MDI5883059.1"/>
    </source>
</evidence>
<comment type="similarity">
    <text evidence="8 9">Belongs to the TRAP transporter small permease family.</text>
</comment>
<feature type="transmembrane region" description="Helical" evidence="9">
    <location>
        <begin position="139"/>
        <end position="157"/>
    </location>
</feature>
<keyword evidence="5 9" id="KW-0812">Transmembrane</keyword>
<evidence type="ECO:0000256" key="1">
    <source>
        <dbReference type="ARBA" id="ARBA00004429"/>
    </source>
</evidence>
<accession>A0ABT6UK15</accession>
<reference evidence="12 13" key="1">
    <citation type="submission" date="2023-04" db="EMBL/GenBank/DDBJ databases">
        <authorList>
            <person name="Otstavnykh N."/>
            <person name="Seitkalieva A."/>
            <person name="Bystritskaya E."/>
        </authorList>
    </citation>
    <scope>NUCLEOTIDE SEQUENCE [LARGE SCALE GENOMIC DNA]</scope>
    <source>
        <strain evidence="12 13">NRIC 0815</strain>
    </source>
</reference>
<evidence type="ECO:0000259" key="11">
    <source>
        <dbReference type="Pfam" id="PF04290"/>
    </source>
</evidence>
<evidence type="ECO:0000256" key="9">
    <source>
        <dbReference type="RuleBase" id="RU369079"/>
    </source>
</evidence>
<dbReference type="PANTHER" id="PTHR35011">
    <property type="entry name" value="2,3-DIKETO-L-GULONATE TRAP TRANSPORTER SMALL PERMEASE PROTEIN YIAM"/>
    <property type="match status" value="1"/>
</dbReference>
<evidence type="ECO:0000256" key="10">
    <source>
        <dbReference type="SAM" id="MobiDB-lite"/>
    </source>
</evidence>
<reference evidence="13" key="2">
    <citation type="submission" date="2023-07" db="EMBL/GenBank/DDBJ databases">
        <title>Genome-based characterization of strain KMM 296 and proposal for reclassification of Cobetia litoralis and Cobetia pacifica, and emended description of the species Cobetia amphilecti and Cobetia marina.</title>
        <authorList>
            <person name="Balabanova L."/>
            <person name="Nedashkovskaya O."/>
        </authorList>
    </citation>
    <scope>NUCLEOTIDE SEQUENCE [LARGE SCALE GENOMIC DNA]</scope>
    <source>
        <strain evidence="13">NRIC 0815</strain>
    </source>
</reference>
<evidence type="ECO:0000313" key="13">
    <source>
        <dbReference type="Proteomes" id="UP001229025"/>
    </source>
</evidence>
<evidence type="ECO:0000256" key="2">
    <source>
        <dbReference type="ARBA" id="ARBA00022448"/>
    </source>
</evidence>
<dbReference type="RefSeq" id="WP_284726163.1">
    <property type="nucleotide sequence ID" value="NZ_JASCSA010000001.1"/>
</dbReference>
<dbReference type="Pfam" id="PF04290">
    <property type="entry name" value="DctQ"/>
    <property type="match status" value="1"/>
</dbReference>
<dbReference type="InterPro" id="IPR007387">
    <property type="entry name" value="TRAP_DctQ"/>
</dbReference>
<keyword evidence="4 9" id="KW-0997">Cell inner membrane</keyword>
<evidence type="ECO:0000256" key="5">
    <source>
        <dbReference type="ARBA" id="ARBA00022692"/>
    </source>
</evidence>
<feature type="transmembrane region" description="Helical" evidence="9">
    <location>
        <begin position="21"/>
        <end position="44"/>
    </location>
</feature>
<keyword evidence="7 9" id="KW-0472">Membrane</keyword>
<gene>
    <name evidence="12" type="ORF">QLT01_01660</name>
</gene>
<evidence type="ECO:0000256" key="8">
    <source>
        <dbReference type="ARBA" id="ARBA00038436"/>
    </source>
</evidence>
<comment type="caution">
    <text evidence="12">The sequence shown here is derived from an EMBL/GenBank/DDBJ whole genome shotgun (WGS) entry which is preliminary data.</text>
</comment>
<feature type="compositionally biased region" description="Basic and acidic residues" evidence="10">
    <location>
        <begin position="179"/>
        <end position="191"/>
    </location>
</feature>
<feature type="transmembrane region" description="Helical" evidence="9">
    <location>
        <begin position="59"/>
        <end position="77"/>
    </location>
</feature>
<keyword evidence="13" id="KW-1185">Reference proteome</keyword>
<protein>
    <recommendedName>
        <fullName evidence="9">TRAP transporter small permease protein</fullName>
    </recommendedName>
</protein>
<evidence type="ECO:0000256" key="4">
    <source>
        <dbReference type="ARBA" id="ARBA00022519"/>
    </source>
</evidence>
<dbReference type="PANTHER" id="PTHR35011:SF10">
    <property type="entry name" value="TRAP TRANSPORTER SMALL PERMEASE PROTEIN"/>
    <property type="match status" value="1"/>
</dbReference>
<sequence>MTSMTPSRQSSLREGLLLACGRVTLAIAAVLLASTVLIMLYGVVMRYVLGGAPIWVDELTRYLIIASVMLAIGVVWAEGAHMRVALLERRLPPRMATALIHYQWWLTLVLMAGATWMTWHYAMSASMFRTMGLGVSRSVPMLSMPIGFALITVQVLLHGPRPLTSPTLEIAPDEEVDESATHDDRTGGPRS</sequence>
<feature type="region of interest" description="Disordered" evidence="10">
    <location>
        <begin position="166"/>
        <end position="191"/>
    </location>
</feature>
<organism evidence="12 13">
    <name type="scientific">Cobetia amphilecti</name>
    <dbReference type="NCBI Taxonomy" id="1055104"/>
    <lineage>
        <taxon>Bacteria</taxon>
        <taxon>Pseudomonadati</taxon>
        <taxon>Pseudomonadota</taxon>
        <taxon>Gammaproteobacteria</taxon>
        <taxon>Oceanospirillales</taxon>
        <taxon>Halomonadaceae</taxon>
        <taxon>Cobetia</taxon>
    </lineage>
</organism>
<dbReference type="EMBL" id="JASCSA010000001">
    <property type="protein sequence ID" value="MDI5883059.1"/>
    <property type="molecule type" value="Genomic_DNA"/>
</dbReference>
<keyword evidence="6 9" id="KW-1133">Transmembrane helix</keyword>
<name>A0ABT6UK15_9GAMM</name>
<comment type="subunit">
    <text evidence="9">The complex comprises the extracytoplasmic solute receptor protein and the two transmembrane proteins.</text>
</comment>
<evidence type="ECO:0000256" key="6">
    <source>
        <dbReference type="ARBA" id="ARBA00022989"/>
    </source>
</evidence>
<dbReference type="InterPro" id="IPR055348">
    <property type="entry name" value="DctQ"/>
</dbReference>
<evidence type="ECO:0000256" key="3">
    <source>
        <dbReference type="ARBA" id="ARBA00022475"/>
    </source>
</evidence>
<feature type="domain" description="Tripartite ATP-independent periplasmic transporters DctQ component" evidence="11">
    <location>
        <begin position="36"/>
        <end position="157"/>
    </location>
</feature>
<keyword evidence="3" id="KW-1003">Cell membrane</keyword>
<comment type="subcellular location">
    <subcellularLocation>
        <location evidence="1 9">Cell inner membrane</location>
        <topology evidence="1 9">Multi-pass membrane protein</topology>
    </subcellularLocation>
</comment>
<proteinExistence type="inferred from homology"/>
<feature type="transmembrane region" description="Helical" evidence="9">
    <location>
        <begin position="98"/>
        <end position="119"/>
    </location>
</feature>
<keyword evidence="2 9" id="KW-0813">Transport</keyword>
<dbReference type="Proteomes" id="UP001229025">
    <property type="component" value="Unassembled WGS sequence"/>
</dbReference>
<comment type="function">
    <text evidence="9">Part of the tripartite ATP-independent periplasmic (TRAP) transport system.</text>
</comment>
<evidence type="ECO:0000256" key="7">
    <source>
        <dbReference type="ARBA" id="ARBA00023136"/>
    </source>
</evidence>